<dbReference type="AlphaFoldDB" id="A0A8S9GAV2"/>
<comment type="caution">
    <text evidence="2">The sequence shown here is derived from an EMBL/GenBank/DDBJ whole genome shotgun (WGS) entry which is preliminary data.</text>
</comment>
<dbReference type="EMBL" id="QGKW02002005">
    <property type="protein sequence ID" value="KAF2541568.1"/>
    <property type="molecule type" value="Genomic_DNA"/>
</dbReference>
<evidence type="ECO:0000256" key="1">
    <source>
        <dbReference type="SAM" id="MobiDB-lite"/>
    </source>
</evidence>
<proteinExistence type="predicted"/>
<evidence type="ECO:0000313" key="3">
    <source>
        <dbReference type="Proteomes" id="UP000712281"/>
    </source>
</evidence>
<reference evidence="2" key="1">
    <citation type="submission" date="2019-12" db="EMBL/GenBank/DDBJ databases">
        <title>Genome sequencing and annotation of Brassica cretica.</title>
        <authorList>
            <person name="Studholme D.J."/>
            <person name="Sarris P.F."/>
        </authorList>
    </citation>
    <scope>NUCLEOTIDE SEQUENCE</scope>
    <source>
        <strain evidence="2">PFS-001/15</strain>
        <tissue evidence="2">Leaf</tissue>
    </source>
</reference>
<sequence>MEETLDLKAARRDDSEERGEDKVKEIDRASDLKRGRRKMEETLDLKAARRDDSEERGEDKVKEIDRASDLKRGRR</sequence>
<evidence type="ECO:0000313" key="2">
    <source>
        <dbReference type="EMBL" id="KAF2541568.1"/>
    </source>
</evidence>
<organism evidence="2 3">
    <name type="scientific">Brassica cretica</name>
    <name type="common">Mustard</name>
    <dbReference type="NCBI Taxonomy" id="69181"/>
    <lineage>
        <taxon>Eukaryota</taxon>
        <taxon>Viridiplantae</taxon>
        <taxon>Streptophyta</taxon>
        <taxon>Embryophyta</taxon>
        <taxon>Tracheophyta</taxon>
        <taxon>Spermatophyta</taxon>
        <taxon>Magnoliopsida</taxon>
        <taxon>eudicotyledons</taxon>
        <taxon>Gunneridae</taxon>
        <taxon>Pentapetalae</taxon>
        <taxon>rosids</taxon>
        <taxon>malvids</taxon>
        <taxon>Brassicales</taxon>
        <taxon>Brassicaceae</taxon>
        <taxon>Brassiceae</taxon>
        <taxon>Brassica</taxon>
    </lineage>
</organism>
<dbReference type="Proteomes" id="UP000712281">
    <property type="component" value="Unassembled WGS sequence"/>
</dbReference>
<name>A0A8S9GAV2_BRACR</name>
<accession>A0A8S9GAV2</accession>
<feature type="region of interest" description="Disordered" evidence="1">
    <location>
        <begin position="45"/>
        <end position="75"/>
    </location>
</feature>
<protein>
    <submittedName>
        <fullName evidence="2">Uncharacterized protein</fullName>
    </submittedName>
</protein>
<gene>
    <name evidence="2" type="ORF">F2Q68_00028910</name>
</gene>
<feature type="region of interest" description="Disordered" evidence="1">
    <location>
        <begin position="1"/>
        <end position="26"/>
    </location>
</feature>